<accession>A0A482X8I9</accession>
<keyword evidence="1" id="KW-1071">Ligand-gated ion channel</keyword>
<feature type="transmembrane region" description="Helical" evidence="2">
    <location>
        <begin position="1785"/>
        <end position="1805"/>
    </location>
</feature>
<dbReference type="InterPro" id="IPR050866">
    <property type="entry name" value="CNG_cation_channel"/>
</dbReference>
<feature type="transmembrane region" description="Helical" evidence="2">
    <location>
        <begin position="693"/>
        <end position="710"/>
    </location>
</feature>
<comment type="caution">
    <text evidence="4">The sequence shown here is derived from an EMBL/GenBank/DDBJ whole genome shotgun (WGS) entry which is preliminary data.</text>
</comment>
<dbReference type="SMART" id="SM00100">
    <property type="entry name" value="cNMP"/>
    <property type="match status" value="3"/>
</dbReference>
<evidence type="ECO:0000259" key="3">
    <source>
        <dbReference type="PROSITE" id="PS50042"/>
    </source>
</evidence>
<proteinExistence type="predicted"/>
<keyword evidence="2" id="KW-0812">Transmembrane</keyword>
<keyword evidence="2" id="KW-0472">Membrane</keyword>
<feature type="transmembrane region" description="Helical" evidence="2">
    <location>
        <begin position="1229"/>
        <end position="1249"/>
    </location>
</feature>
<evidence type="ECO:0000313" key="4">
    <source>
        <dbReference type="EMBL" id="RZF41808.1"/>
    </source>
</evidence>
<protein>
    <recommendedName>
        <fullName evidence="3">Cyclic nucleotide-binding domain-containing protein</fullName>
    </recommendedName>
</protein>
<dbReference type="GO" id="GO:0044877">
    <property type="term" value="F:protein-containing complex binding"/>
    <property type="evidence" value="ECO:0007669"/>
    <property type="project" value="TreeGrafter"/>
</dbReference>
<evidence type="ECO:0000256" key="1">
    <source>
        <dbReference type="ARBA" id="ARBA00023286"/>
    </source>
</evidence>
<dbReference type="EMBL" id="QKKF02016138">
    <property type="protein sequence ID" value="RZF41808.1"/>
    <property type="molecule type" value="Genomic_DNA"/>
</dbReference>
<feature type="transmembrane region" description="Helical" evidence="2">
    <location>
        <begin position="809"/>
        <end position="827"/>
    </location>
</feature>
<feature type="transmembrane region" description="Helical" evidence="2">
    <location>
        <begin position="1133"/>
        <end position="1154"/>
    </location>
</feature>
<feature type="domain" description="Cyclic nucleotide-binding" evidence="3">
    <location>
        <begin position="1888"/>
        <end position="2009"/>
    </location>
</feature>
<feature type="transmembrane region" description="Helical" evidence="2">
    <location>
        <begin position="1106"/>
        <end position="1126"/>
    </location>
</feature>
<dbReference type="InParanoid" id="A0A482X8I9"/>
<feature type="transmembrane region" description="Helical" evidence="2">
    <location>
        <begin position="659"/>
        <end position="681"/>
    </location>
</feature>
<dbReference type="CDD" id="cd00038">
    <property type="entry name" value="CAP_ED"/>
    <property type="match status" value="4"/>
</dbReference>
<keyword evidence="5" id="KW-1185">Reference proteome</keyword>
<keyword evidence="1" id="KW-0813">Transport</keyword>
<feature type="transmembrane region" description="Helical" evidence="2">
    <location>
        <begin position="169"/>
        <end position="194"/>
    </location>
</feature>
<dbReference type="GO" id="GO:0005221">
    <property type="term" value="F:intracellularly cyclic nucleotide-activated monoatomic cation channel activity"/>
    <property type="evidence" value="ECO:0007669"/>
    <property type="project" value="InterPro"/>
</dbReference>
<dbReference type="STRING" id="195883.A0A482X8I9"/>
<feature type="transmembrane region" description="Helical" evidence="2">
    <location>
        <begin position="260"/>
        <end position="281"/>
    </location>
</feature>
<keyword evidence="2" id="KW-1133">Transmembrane helix</keyword>
<sequence>MKVVRRGGLENEVYVPTHKEDSLNWREIVFLPFNTYWRFLLLVFCIAEFVTVVYIEVFKVTYSLERTENLNSLLHLVDAFFAIDLMFSIIHKTWLPVNKSKTFISKTITVIIVDFFSLIPFYLLIKDSFLTRDHKISWLAILNMNRCCRIYRVFLEAFRLRQVMGLNRVVVTFIAFNAIFLTSSLILGTVWFVMGYTQMDDYGSESWLSRIGLLRLDEDNPTEMCMFSFIYALNTLNNNLTTDLRTVTLWELIFEDFLKLMGFVMKHGLGIAFFISSIIGFHRHQYKIREYIDINMQYLEGYKEKEVKDYYNTFWHVWSGLQTCPLLEELPLCLQKDLLTDIYWDAIEHSNVLRHFDISIKRHISLFMRSKFLQPGDYIYRKGEIRYAFYYITHGVVEVMSHYDGVSPILTISKGSCIGSMSVGLPSKCPTDIICSSFCEVFYLTYDSLRTVLMMYPPSEGSVKLSRILRKQTEHAKLMICLSTAYSVHDRVQDMYGVPHSGKLNWIKNRWRTLHRLGDLIPSALTTDKVITKLKNEHLPIETIHTSMNLDLLVLSTKESSSASRCCLKSSCSYIMEPQNNFLKIWLHLMVVMVSLDCIIVPANIAFGFIDIEWLIIWSQNIALLYLFDIYFQAITAVKTIDEPITEPMPLLRHRLKDIFFLLEAVAAIPIGTISRLFAQYDKLTAYQNFNRLLKIVHVFCFFNYKYTLIMGKRIIIDIIKYVYVCFYLLYFASCFFFVMACEVQKDGEMECLTRSWYNWGKIVRRSFELGEDVTYYSSYLLNSLSFSMIMCLRTGVQDILPISYDDIVFCNIVILVSSNIVLWIYSESIAVSILGKERLIQCRELIESINSVLTQKNIHQGLRTMLGKYIELQWISNSAIAIDKTKSRENEVISPMLIEKFDLLKRTTVCNVPFFQEMEPELLEKVIDAFSIYNVPKGFIFCRSGEHSSSFNILIKGYCNVTSMMREDVREFPAGKEVGPEAFFPLMEILLNSQCFSTAISVTECKVATIEVFKLRELISEDMFILNDIKNASTSAEKDVDIVVSKTKYRRERIRTRNFILLNRKGSISKSQKISSFSAFFQYIMLPFMIEPSGPFIYCYEGYKLVRVVMSIIYFSSYYTLFCFLGETRINIGLIFDVLSFVDVYISFNVGSYNEDGLLISSPQYYLEHAFVVDFLSSLPIYFILEEFKLEVKFYALLSVKVLQIYRLHRYFSALISRFDNHVIKLTMISFVLHWALISVCISNGFFVHSCDIKCEGGEQIPICKELSWYSTNEYYSQSNSVFELVLFSYDMLLTMFLGNSHNGFRVTQHSEAIIVMFIAIASSAIRIYYITKIGSLMIGGKVHMRKYSENIKLYWRFIADQGGERAVANNIYNHFQYDHARSKGLDMRSYLDSLHPTIRMDLAFALYYRAIEILHQFVGENRSFMKLIANVLVEGYYRKGTTIINRNQLNDKIYFVSQGAIDVYDDDDQVYKSLSRGSMFGSLSISGKSRHRRTFKSRVHSNLLEMSSSEFYMLFRQYDSEKEKIFEDDAKSREYFEYRSDAAHNEFIDEDEGIDVKDSLLYKNSYFHQWLMFGLSSLLPYLTLFPVMYTIATAYEDGNTLITMIYILDLISLLRIYVGMNTTFSDENTGRLITNKTKIRLSYVLNKMGLWLDVASVVPIELIVHLLTSSERPVIAILRANRLLRLIMLLDYVLQHREKHYIKSWLRWQEIVIYMTVLPFIFVCFWMYFACGETDCNFKANDQWLTNLTPFQMFVITTDKVVTLITMMPTFTYKSPVSNQECIMMIISLMIIFLLLPFAIGHFTQVYEAADFQKKNYQYKLDCMKSFLQIRDLSDSLLQSLWSYSLLFWRTSHGQTYPDYVEKAPMNLKSQLLSDLYGDHLKFNALFDDCSNDFIIQLSQRLKRAVYFPGNFLIRKYDVDDRMYFINSGEVDVVEFDDLHMEVDQNIHITGECFGLAQGLFDRTPHFAYYKARNTVEVLHLQKSDWEDLLDAFPQEKMKIYRNAERLDLQEVD</sequence>
<feature type="transmembrane region" description="Helical" evidence="2">
    <location>
        <begin position="585"/>
        <end position="610"/>
    </location>
</feature>
<gene>
    <name evidence="4" type="ORF">LSTR_LSTR005270</name>
</gene>
<dbReference type="PANTHER" id="PTHR45638">
    <property type="entry name" value="CYCLIC NUCLEOTIDE-GATED CATION CHANNEL SUBUNIT A"/>
    <property type="match status" value="1"/>
</dbReference>
<keyword evidence="1" id="KW-0406">Ion transport</keyword>
<dbReference type="PANTHER" id="PTHR45638:SF11">
    <property type="entry name" value="CYCLIC NUCLEOTIDE-GATED CATION CHANNEL SUBUNIT A"/>
    <property type="match status" value="1"/>
</dbReference>
<feature type="transmembrane region" description="Helical" evidence="2">
    <location>
        <begin position="1314"/>
        <end position="1333"/>
    </location>
</feature>
<dbReference type="SUPFAM" id="SSF51206">
    <property type="entry name" value="cAMP-binding domain-like"/>
    <property type="match status" value="4"/>
</dbReference>
<feature type="transmembrane region" description="Helical" evidence="2">
    <location>
        <begin position="722"/>
        <end position="741"/>
    </location>
</feature>
<dbReference type="PROSITE" id="PS50042">
    <property type="entry name" value="CNMP_BINDING_3"/>
    <property type="match status" value="4"/>
</dbReference>
<dbReference type="Proteomes" id="UP000291343">
    <property type="component" value="Unassembled WGS sequence"/>
</dbReference>
<feature type="transmembrane region" description="Helical" evidence="2">
    <location>
        <begin position="1572"/>
        <end position="1594"/>
    </location>
</feature>
<dbReference type="Pfam" id="PF00027">
    <property type="entry name" value="cNMP_binding"/>
    <property type="match status" value="3"/>
</dbReference>
<dbReference type="SMR" id="A0A482X8I9"/>
<feature type="transmembrane region" description="Helical" evidence="2">
    <location>
        <begin position="1600"/>
        <end position="1620"/>
    </location>
</feature>
<dbReference type="Gene3D" id="2.60.120.10">
    <property type="entry name" value="Jelly Rolls"/>
    <property type="match status" value="4"/>
</dbReference>
<organism evidence="4 5">
    <name type="scientific">Laodelphax striatellus</name>
    <name type="common">Small brown planthopper</name>
    <name type="synonym">Delphax striatella</name>
    <dbReference type="NCBI Taxonomy" id="195883"/>
    <lineage>
        <taxon>Eukaryota</taxon>
        <taxon>Metazoa</taxon>
        <taxon>Ecdysozoa</taxon>
        <taxon>Arthropoda</taxon>
        <taxon>Hexapoda</taxon>
        <taxon>Insecta</taxon>
        <taxon>Pterygota</taxon>
        <taxon>Neoptera</taxon>
        <taxon>Paraneoptera</taxon>
        <taxon>Hemiptera</taxon>
        <taxon>Auchenorrhyncha</taxon>
        <taxon>Fulgoroidea</taxon>
        <taxon>Delphacidae</taxon>
        <taxon>Criomorphinae</taxon>
        <taxon>Laodelphax</taxon>
    </lineage>
</organism>
<dbReference type="InterPro" id="IPR014710">
    <property type="entry name" value="RmlC-like_jellyroll"/>
</dbReference>
<feature type="transmembrane region" description="Helical" evidence="2">
    <location>
        <begin position="1752"/>
        <end position="1773"/>
    </location>
</feature>
<feature type="transmembrane region" description="Helical" evidence="2">
    <location>
        <begin position="70"/>
        <end position="91"/>
    </location>
</feature>
<feature type="transmembrane region" description="Helical" evidence="2">
    <location>
        <begin position="1713"/>
        <end position="1732"/>
    </location>
</feature>
<keyword evidence="1" id="KW-0407">Ion channel</keyword>
<reference evidence="4 5" key="1">
    <citation type="journal article" date="2017" name="Gigascience">
        <title>Genome sequence of the small brown planthopper, Laodelphax striatellus.</title>
        <authorList>
            <person name="Zhu J."/>
            <person name="Jiang F."/>
            <person name="Wang X."/>
            <person name="Yang P."/>
            <person name="Bao Y."/>
            <person name="Zhao W."/>
            <person name="Wang W."/>
            <person name="Lu H."/>
            <person name="Wang Q."/>
            <person name="Cui N."/>
            <person name="Li J."/>
            <person name="Chen X."/>
            <person name="Luo L."/>
            <person name="Yu J."/>
            <person name="Kang L."/>
            <person name="Cui F."/>
        </authorList>
    </citation>
    <scope>NUCLEOTIDE SEQUENCE [LARGE SCALE GENOMIC DNA]</scope>
    <source>
        <strain evidence="4">Lst14</strain>
    </source>
</reference>
<feature type="transmembrane region" description="Helical" evidence="2">
    <location>
        <begin position="1283"/>
        <end position="1302"/>
    </location>
</feature>
<name>A0A482X8I9_LAOST</name>
<evidence type="ECO:0000256" key="2">
    <source>
        <dbReference type="SAM" id="Phobius"/>
    </source>
</evidence>
<dbReference type="Gene3D" id="1.10.287.70">
    <property type="match status" value="1"/>
</dbReference>
<feature type="transmembrane region" description="Helical" evidence="2">
    <location>
        <begin position="616"/>
        <end position="638"/>
    </location>
</feature>
<feature type="transmembrane region" description="Helical" evidence="2">
    <location>
        <begin position="36"/>
        <end position="58"/>
    </location>
</feature>
<dbReference type="InterPro" id="IPR000595">
    <property type="entry name" value="cNMP-bd_dom"/>
</dbReference>
<evidence type="ECO:0000313" key="5">
    <source>
        <dbReference type="Proteomes" id="UP000291343"/>
    </source>
</evidence>
<dbReference type="OrthoDB" id="6603395at2759"/>
<dbReference type="InterPro" id="IPR018490">
    <property type="entry name" value="cNMP-bd_dom_sf"/>
</dbReference>
<feature type="transmembrane region" description="Helical" evidence="2">
    <location>
        <begin position="103"/>
        <end position="125"/>
    </location>
</feature>
<feature type="domain" description="Cyclic nucleotide-binding" evidence="3">
    <location>
        <begin position="352"/>
        <end position="454"/>
    </location>
</feature>
<feature type="domain" description="Cyclic nucleotide-binding" evidence="3">
    <location>
        <begin position="915"/>
        <end position="1020"/>
    </location>
</feature>
<feature type="domain" description="Cyclic nucleotide-binding" evidence="3">
    <location>
        <begin position="1418"/>
        <end position="1534"/>
    </location>
</feature>